<keyword evidence="1" id="KW-0479">Metal-binding</keyword>
<keyword evidence="2" id="KW-0677">Repeat</keyword>
<dbReference type="Pfam" id="PF12171">
    <property type="entry name" value="zf-C2H2_jaz"/>
    <property type="match status" value="1"/>
</dbReference>
<keyword evidence="4" id="KW-0862">Zinc</keyword>
<name>A0A6A4WXZ5_AMPAM</name>
<comment type="caution">
    <text evidence="8">The sequence shown here is derived from an EMBL/GenBank/DDBJ whole genome shotgun (WGS) entry which is preliminary data.</text>
</comment>
<evidence type="ECO:0000313" key="8">
    <source>
        <dbReference type="EMBL" id="KAF0311775.1"/>
    </source>
</evidence>
<feature type="compositionally biased region" description="Acidic residues" evidence="6">
    <location>
        <begin position="729"/>
        <end position="738"/>
    </location>
</feature>
<dbReference type="PANTHER" id="PTHR24379:SF121">
    <property type="entry name" value="C2H2-TYPE DOMAIN-CONTAINING PROTEIN"/>
    <property type="match status" value="1"/>
</dbReference>
<evidence type="ECO:0000256" key="5">
    <source>
        <dbReference type="PROSITE-ProRule" id="PRU00042"/>
    </source>
</evidence>
<feature type="region of interest" description="Disordered" evidence="6">
    <location>
        <begin position="939"/>
        <end position="963"/>
    </location>
</feature>
<feature type="region of interest" description="Disordered" evidence="6">
    <location>
        <begin position="998"/>
        <end position="1040"/>
    </location>
</feature>
<protein>
    <submittedName>
        <fullName evidence="8">Zinc finger protein 532</fullName>
    </submittedName>
</protein>
<dbReference type="OrthoDB" id="7312725at2759"/>
<evidence type="ECO:0000256" key="2">
    <source>
        <dbReference type="ARBA" id="ARBA00022737"/>
    </source>
</evidence>
<evidence type="ECO:0000256" key="6">
    <source>
        <dbReference type="SAM" id="MobiDB-lite"/>
    </source>
</evidence>
<dbReference type="SUPFAM" id="SSF57667">
    <property type="entry name" value="beta-beta-alpha zinc fingers"/>
    <property type="match status" value="5"/>
</dbReference>
<feature type="domain" description="C2H2-type" evidence="7">
    <location>
        <begin position="861"/>
        <end position="889"/>
    </location>
</feature>
<feature type="region of interest" description="Disordered" evidence="6">
    <location>
        <begin position="706"/>
        <end position="739"/>
    </location>
</feature>
<feature type="region of interest" description="Disordered" evidence="6">
    <location>
        <begin position="1"/>
        <end position="151"/>
    </location>
</feature>
<feature type="compositionally biased region" description="Pro residues" evidence="6">
    <location>
        <begin position="93"/>
        <end position="104"/>
    </location>
</feature>
<dbReference type="InterPro" id="IPR022755">
    <property type="entry name" value="Znf_C2H2_jaz"/>
</dbReference>
<dbReference type="EMBL" id="VIIS01000218">
    <property type="protein sequence ID" value="KAF0311775.1"/>
    <property type="molecule type" value="Genomic_DNA"/>
</dbReference>
<dbReference type="GO" id="GO:0008270">
    <property type="term" value="F:zinc ion binding"/>
    <property type="evidence" value="ECO:0007669"/>
    <property type="project" value="UniProtKB-KW"/>
</dbReference>
<gene>
    <name evidence="8" type="primary">ZNF532</name>
    <name evidence="8" type="ORF">FJT64_017478</name>
</gene>
<sequence>MSSPEKMAVEPAEGGDESGPASSQEIGGSAQAANLTEEAAAEPESTTAQNPAPAPDQEASATPMEQDPPADSAVQPATETQPGKVEQVADEQPAPPTAEDPAPQPEVAEPVTEPAAISVLPPDQVSPPDPAALTMADAEEPPPPPPPPAEPVPVIPLNRTEMLNAVLAGRRSTTDIARLPNKLQLPLPREGFMCEQCGERFVLPSSLALHKNRRTMEIAFKCKITDKTCIFYNKCRFIEHLDSHGLEASSLDPESVDISALSAAELSSPTRVLPSLGARLITGPPRLVQMVHAEPERKPQDISCPMCNTLCNTDTLRAHICPSSSEALEAVPPRCPECAQPCPSECALLAHHGLHKPNLFPYPYVCPECGFKVLGSYDDYRRHVVAGCLHLTRDLKICCSVCLIEVGDVKLHMLQTHVQKLYKCRKCPLAFESINGFNSHVNVKHNGETMHGDTPYMPILKCPFCAATFNHPKTLRDHLASKKHGDRVLEQIRFVFRCPECGVDYGRKELLSDHLAQKHPEFQIAALESQHEYSSMAPSPPPAPTPPPPPPPPPAPVAPVQAPVAATKQAVSRSADTLPVPLPKIKQEPGRKPVVMHRCPVCQAEFRRKAAHTEHLRAHIQEGVPLCLLCTSAFESQELLKNHIAEHAAEIGSDRCGLCYAKLGSRDALQLHLETEHDLRDFTCPYCQLQFAALSDLLRHNFAKHRGAAQGRPARPKPPQPPAAGDAPAMDDDDDDDVPLSQMASKKALIRRVAGPLPGITSLHDLDSENSSVSEDASEGRRRRNGGRGGKGGTKRPRPAGEDGPPRLSRVKRSRSPIEEQPAAPQQQQQAGYRCVCCGLQTDVRADFVAHVALHRQGSQHQCPECGQCYSTKPSLLKHLLLVHRLREPPPEVAASEQQREIQQWEQLTRDLEPGQCHVCRAQCGDEERLQRHLRMHGRAALRAHQRDQARRQRRSQPAADADAETLEAIANFVAGSGDPPAEEEDGEEVIELEMKDGEVTRRQFRKGVPIVHEESSDEEMEVPAADNGQSVTESDQLAGKTALISANGHPEQAAVADPLSA</sequence>
<feature type="domain" description="C2H2-type" evidence="7">
    <location>
        <begin position="192"/>
        <end position="219"/>
    </location>
</feature>
<keyword evidence="9" id="KW-1185">Reference proteome</keyword>
<evidence type="ECO:0000256" key="4">
    <source>
        <dbReference type="ARBA" id="ARBA00022833"/>
    </source>
</evidence>
<feature type="compositionally biased region" description="Pro residues" evidence="6">
    <location>
        <begin position="141"/>
        <end position="151"/>
    </location>
</feature>
<evidence type="ECO:0000313" key="9">
    <source>
        <dbReference type="Proteomes" id="UP000440578"/>
    </source>
</evidence>
<feature type="domain" description="C2H2-type" evidence="7">
    <location>
        <begin position="682"/>
        <end position="710"/>
    </location>
</feature>
<keyword evidence="3 5" id="KW-0863">Zinc-finger</keyword>
<feature type="compositionally biased region" description="Pro residues" evidence="6">
    <location>
        <begin position="538"/>
        <end position="557"/>
    </location>
</feature>
<dbReference type="InterPro" id="IPR013087">
    <property type="entry name" value="Znf_C2H2_type"/>
</dbReference>
<feature type="region of interest" description="Disordered" evidence="6">
    <location>
        <begin position="530"/>
        <end position="591"/>
    </location>
</feature>
<organism evidence="8 9">
    <name type="scientific">Amphibalanus amphitrite</name>
    <name type="common">Striped barnacle</name>
    <name type="synonym">Balanus amphitrite</name>
    <dbReference type="NCBI Taxonomy" id="1232801"/>
    <lineage>
        <taxon>Eukaryota</taxon>
        <taxon>Metazoa</taxon>
        <taxon>Ecdysozoa</taxon>
        <taxon>Arthropoda</taxon>
        <taxon>Crustacea</taxon>
        <taxon>Multicrustacea</taxon>
        <taxon>Cirripedia</taxon>
        <taxon>Thoracica</taxon>
        <taxon>Thoracicalcarea</taxon>
        <taxon>Balanomorpha</taxon>
        <taxon>Balanoidea</taxon>
        <taxon>Balanidae</taxon>
        <taxon>Amphibalaninae</taxon>
        <taxon>Amphibalanus</taxon>
    </lineage>
</organism>
<dbReference type="Gene3D" id="3.30.160.60">
    <property type="entry name" value="Classic Zinc Finger"/>
    <property type="match status" value="5"/>
</dbReference>
<feature type="region of interest" description="Disordered" evidence="6">
    <location>
        <begin position="759"/>
        <end position="826"/>
    </location>
</feature>
<feature type="compositionally biased region" description="Low complexity" evidence="6">
    <location>
        <begin position="30"/>
        <end position="48"/>
    </location>
</feature>
<reference evidence="8 9" key="1">
    <citation type="submission" date="2019-07" db="EMBL/GenBank/DDBJ databases">
        <title>Draft genome assembly of a fouling barnacle, Amphibalanus amphitrite (Darwin, 1854): The first reference genome for Thecostraca.</title>
        <authorList>
            <person name="Kim W."/>
        </authorList>
    </citation>
    <scope>NUCLEOTIDE SEQUENCE [LARGE SCALE GENOMIC DNA]</scope>
    <source>
        <strain evidence="8">SNU_AA5</strain>
        <tissue evidence="8">Soma without cirri and trophi</tissue>
    </source>
</reference>
<dbReference type="InterPro" id="IPR036236">
    <property type="entry name" value="Znf_C2H2_sf"/>
</dbReference>
<dbReference type="PROSITE" id="PS50157">
    <property type="entry name" value="ZINC_FINGER_C2H2_2"/>
    <property type="match status" value="6"/>
</dbReference>
<feature type="domain" description="C2H2-type" evidence="7">
    <location>
        <begin position="496"/>
        <end position="519"/>
    </location>
</feature>
<dbReference type="Proteomes" id="UP000440578">
    <property type="component" value="Unassembled WGS sequence"/>
</dbReference>
<dbReference type="SMART" id="SM00355">
    <property type="entry name" value="ZnF_C2H2"/>
    <property type="match status" value="15"/>
</dbReference>
<proteinExistence type="predicted"/>
<evidence type="ECO:0000256" key="3">
    <source>
        <dbReference type="ARBA" id="ARBA00022771"/>
    </source>
</evidence>
<evidence type="ECO:0000259" key="7">
    <source>
        <dbReference type="PROSITE" id="PS50157"/>
    </source>
</evidence>
<accession>A0A6A4WXZ5</accession>
<feature type="domain" description="C2H2-type" evidence="7">
    <location>
        <begin position="597"/>
        <end position="624"/>
    </location>
</feature>
<evidence type="ECO:0000256" key="1">
    <source>
        <dbReference type="ARBA" id="ARBA00022723"/>
    </source>
</evidence>
<dbReference type="PANTHER" id="PTHR24379">
    <property type="entry name" value="KRAB AND ZINC FINGER DOMAIN-CONTAINING"/>
    <property type="match status" value="1"/>
</dbReference>
<dbReference type="PROSITE" id="PS00028">
    <property type="entry name" value="ZINC_FINGER_C2H2_1"/>
    <property type="match status" value="7"/>
</dbReference>
<dbReference type="AlphaFoldDB" id="A0A6A4WXZ5"/>
<feature type="domain" description="C2H2-type" evidence="7">
    <location>
        <begin position="422"/>
        <end position="450"/>
    </location>
</feature>
<dbReference type="Pfam" id="PF00096">
    <property type="entry name" value="zf-C2H2"/>
    <property type="match status" value="1"/>
</dbReference>